<dbReference type="PANTHER" id="PTHR43847:SF1">
    <property type="entry name" value="BLL3993 PROTEIN"/>
    <property type="match status" value="1"/>
</dbReference>
<dbReference type="Proteomes" id="UP000028181">
    <property type="component" value="Plasmid pHAMBI540a"/>
</dbReference>
<comment type="subcellular location">
    <subcellularLocation>
        <location evidence="1">Endomembrane system</location>
        <topology evidence="1">Multi-pass membrane protein</topology>
    </subcellularLocation>
</comment>
<keyword evidence="3 5" id="KW-1133">Transmembrane helix</keyword>
<dbReference type="EMBL" id="HG938354">
    <property type="protein sequence ID" value="CDN51930.1"/>
    <property type="molecule type" value="Genomic_DNA"/>
</dbReference>
<dbReference type="GeneID" id="24260162"/>
<reference evidence="7" key="1">
    <citation type="journal article" date="2014" name="BMC Genomics">
        <title>Genome sequencing of two Neorhizobium galegae strains reveals a noeT gene responsible for the unusual acetylation of the nodulation factors.</title>
        <authorList>
            <person name="Osterman J."/>
            <person name="Marsh J."/>
            <person name="Laine P.K."/>
            <person name="Zeng Z."/>
            <person name="Alatalo E."/>
            <person name="Sullivan J.T."/>
            <person name="Young J.P."/>
            <person name="Thomas-Oates J."/>
            <person name="Paulin L."/>
            <person name="Lindstrom K."/>
        </authorList>
    </citation>
    <scope>NUCLEOTIDE SEQUENCE [LARGE SCALE GENOMIC DNA]</scope>
    <source>
        <strain evidence="7">HAMBI 540</strain>
    </source>
</reference>
<organism evidence="6 7">
    <name type="scientific">Neorhizobium galegae bv. orientalis str. HAMBI 540</name>
    <dbReference type="NCBI Taxonomy" id="1028800"/>
    <lineage>
        <taxon>Bacteria</taxon>
        <taxon>Pseudomonadati</taxon>
        <taxon>Pseudomonadota</taxon>
        <taxon>Alphaproteobacteria</taxon>
        <taxon>Hyphomicrobiales</taxon>
        <taxon>Rhizobiaceae</taxon>
        <taxon>Rhizobium/Agrobacterium group</taxon>
        <taxon>Neorhizobium</taxon>
    </lineage>
</organism>
<evidence type="ECO:0000256" key="2">
    <source>
        <dbReference type="ARBA" id="ARBA00022692"/>
    </source>
</evidence>
<evidence type="ECO:0000313" key="7">
    <source>
        <dbReference type="Proteomes" id="UP000028181"/>
    </source>
</evidence>
<dbReference type="AlphaFoldDB" id="A0A068T3E9"/>
<gene>
    <name evidence="6" type="ORF">RG540_PA12540</name>
</gene>
<evidence type="ECO:0000256" key="1">
    <source>
        <dbReference type="ARBA" id="ARBA00004127"/>
    </source>
</evidence>
<keyword evidence="6" id="KW-0614">Plasmid</keyword>
<keyword evidence="4 5" id="KW-0472">Membrane</keyword>
<evidence type="ECO:0000256" key="5">
    <source>
        <dbReference type="SAM" id="Phobius"/>
    </source>
</evidence>
<dbReference type="GO" id="GO:0012505">
    <property type="term" value="C:endomembrane system"/>
    <property type="evidence" value="ECO:0007669"/>
    <property type="project" value="UniProtKB-SubCell"/>
</dbReference>
<evidence type="ECO:0000313" key="6">
    <source>
        <dbReference type="EMBL" id="CDN51930.1"/>
    </source>
</evidence>
<dbReference type="eggNOG" id="COG2020">
    <property type="taxonomic scope" value="Bacteria"/>
</dbReference>
<dbReference type="KEGG" id="ngg:RG540_PA12540"/>
<feature type="transmembrane region" description="Helical" evidence="5">
    <location>
        <begin position="7"/>
        <end position="23"/>
    </location>
</feature>
<dbReference type="PATRIC" id="fig|1028800.3.peg.5895"/>
<feature type="transmembrane region" description="Helical" evidence="5">
    <location>
        <begin position="121"/>
        <end position="150"/>
    </location>
</feature>
<protein>
    <submittedName>
        <fullName evidence="6">Nickel-cobalt-cadmium resistance protein</fullName>
    </submittedName>
</protein>
<keyword evidence="2 5" id="KW-0812">Transmembrane</keyword>
<dbReference type="OrthoDB" id="9816156at2"/>
<feature type="transmembrane region" description="Helical" evidence="5">
    <location>
        <begin position="63"/>
        <end position="83"/>
    </location>
</feature>
<evidence type="ECO:0000256" key="3">
    <source>
        <dbReference type="ARBA" id="ARBA00022989"/>
    </source>
</evidence>
<dbReference type="HOGENOM" id="CLU_065200_5_1_5"/>
<keyword evidence="7" id="KW-1185">Reference proteome</keyword>
<dbReference type="InterPro" id="IPR052527">
    <property type="entry name" value="Metal_cation-efflux_comp"/>
</dbReference>
<sequence>MHVLLDLIISIASLTIVGFYAWSLRGHFNSPKMEAGAKLISVVVIVTTAFFLYLVWSGAQTRWVQIVGLGFELGAASLFWWAVSASRKARLRFAFDQEFPDSLVTDGPYRYLRHPFYTSYLLFWCGWGLASWSIWSIVPVLFFTIVYVIAARNEERKFSLSPLASEYEAYRRKTGFLTPRFDQR</sequence>
<evidence type="ECO:0000256" key="4">
    <source>
        <dbReference type="ARBA" id="ARBA00023136"/>
    </source>
</evidence>
<feature type="transmembrane region" description="Helical" evidence="5">
    <location>
        <begin position="35"/>
        <end position="56"/>
    </location>
</feature>
<dbReference type="Pfam" id="PF04191">
    <property type="entry name" value="PEMT"/>
    <property type="match status" value="1"/>
</dbReference>
<dbReference type="InterPro" id="IPR007318">
    <property type="entry name" value="Phopholipid_MeTrfase"/>
</dbReference>
<accession>A0A068T3E9</accession>
<dbReference type="RefSeq" id="WP_041366536.1">
    <property type="nucleotide sequence ID" value="NZ_HG938354.1"/>
</dbReference>
<name>A0A068T3E9_NEOGA</name>
<dbReference type="Gene3D" id="1.20.120.1630">
    <property type="match status" value="1"/>
</dbReference>
<proteinExistence type="predicted"/>
<dbReference type="PANTHER" id="PTHR43847">
    <property type="entry name" value="BLL3993 PROTEIN"/>
    <property type="match status" value="1"/>
</dbReference>
<geneLocation type="plasmid" evidence="7">
    <name>II</name>
</geneLocation>